<sequence>MGRVNSAKRFPMGRVNSAKRFPMGRVLGRSMIVFDYKLKLGKDFVFN</sequence>
<evidence type="ECO:0000313" key="1">
    <source>
        <dbReference type="EMBL" id="EMM81019.1"/>
    </source>
</evidence>
<accession>M6GEU9</accession>
<gene>
    <name evidence="1" type="ORF">LEP1GSC037_5082</name>
</gene>
<proteinExistence type="predicted"/>
<dbReference type="EMBL" id="AFLW02000156">
    <property type="protein sequence ID" value="EMM81019.1"/>
    <property type="molecule type" value="Genomic_DNA"/>
</dbReference>
<reference evidence="1 2" key="1">
    <citation type="submission" date="2013-01" db="EMBL/GenBank/DDBJ databases">
        <authorList>
            <person name="Harkins D.M."/>
            <person name="Durkin A.S."/>
            <person name="Brinkac L.M."/>
            <person name="Haft D.H."/>
            <person name="Selengut J.D."/>
            <person name="Sanka R."/>
            <person name="DePew J."/>
            <person name="Purushe J."/>
            <person name="Hospenthal D.R."/>
            <person name="Murray C.K."/>
            <person name="Pimentel G."/>
            <person name="Wasfy M."/>
            <person name="Parker T."/>
            <person name="Miller R.S."/>
            <person name="Vinetz J.M."/>
            <person name="Sutton G.G."/>
            <person name="Nierman W.C."/>
            <person name="Fouts D.E."/>
        </authorList>
    </citation>
    <scope>NUCLEOTIDE SEQUENCE [LARGE SCALE GENOMIC DNA]</scope>
    <source>
        <strain evidence="1 2">2006001854</strain>
    </source>
</reference>
<evidence type="ECO:0000313" key="2">
    <source>
        <dbReference type="Proteomes" id="UP000012128"/>
    </source>
</evidence>
<dbReference type="AlphaFoldDB" id="M6GEU9"/>
<comment type="caution">
    <text evidence="1">The sequence shown here is derived from an EMBL/GenBank/DDBJ whole genome shotgun (WGS) entry which is preliminary data.</text>
</comment>
<organism evidence="1 2">
    <name type="scientific">Leptospira interrogans str. 2006001854</name>
    <dbReference type="NCBI Taxonomy" id="1001590"/>
    <lineage>
        <taxon>Bacteria</taxon>
        <taxon>Pseudomonadati</taxon>
        <taxon>Spirochaetota</taxon>
        <taxon>Spirochaetia</taxon>
        <taxon>Leptospirales</taxon>
        <taxon>Leptospiraceae</taxon>
        <taxon>Leptospira</taxon>
    </lineage>
</organism>
<name>M6GEU9_LEPIR</name>
<protein>
    <submittedName>
        <fullName evidence="1">Uncharacterized protein</fullName>
    </submittedName>
</protein>
<dbReference type="Proteomes" id="UP000012128">
    <property type="component" value="Unassembled WGS sequence"/>
</dbReference>